<evidence type="ECO:0000256" key="1">
    <source>
        <dbReference type="ARBA" id="ARBA00002324"/>
    </source>
</evidence>
<name>A0ABS8DCL4_9FIRM</name>
<evidence type="ECO:0000313" key="13">
    <source>
        <dbReference type="Proteomes" id="UP001299546"/>
    </source>
</evidence>
<dbReference type="Proteomes" id="UP001299546">
    <property type="component" value="Unassembled WGS sequence"/>
</dbReference>
<comment type="similarity">
    <text evidence="10">Belongs to the NadD family.</text>
</comment>
<dbReference type="Pfam" id="PF01467">
    <property type="entry name" value="CTP_transf_like"/>
    <property type="match status" value="1"/>
</dbReference>
<dbReference type="NCBIfam" id="NF000840">
    <property type="entry name" value="PRK00071.1-3"/>
    <property type="match status" value="1"/>
</dbReference>
<evidence type="ECO:0000256" key="4">
    <source>
        <dbReference type="ARBA" id="ARBA00022679"/>
    </source>
</evidence>
<keyword evidence="4 10" id="KW-0808">Transferase</keyword>
<keyword evidence="5 10" id="KW-0548">Nucleotidyltransferase</keyword>
<comment type="caution">
    <text evidence="12">The sequence shown here is derived from an EMBL/GenBank/DDBJ whole genome shotgun (WGS) entry which is preliminary data.</text>
</comment>
<proteinExistence type="inferred from homology"/>
<organism evidence="12 13">
    <name type="scientific">Bariatricus massiliensis</name>
    <dbReference type="NCBI Taxonomy" id="1745713"/>
    <lineage>
        <taxon>Bacteria</taxon>
        <taxon>Bacillati</taxon>
        <taxon>Bacillota</taxon>
        <taxon>Clostridia</taxon>
        <taxon>Lachnospirales</taxon>
        <taxon>Lachnospiraceae</taxon>
        <taxon>Bariatricus</taxon>
    </lineage>
</organism>
<keyword evidence="3 10" id="KW-0662">Pyridine nucleotide biosynthesis</keyword>
<feature type="domain" description="Cytidyltransferase-like" evidence="11">
    <location>
        <begin position="5"/>
        <end position="175"/>
    </location>
</feature>
<dbReference type="InterPro" id="IPR014729">
    <property type="entry name" value="Rossmann-like_a/b/a_fold"/>
</dbReference>
<dbReference type="RefSeq" id="WP_066732343.1">
    <property type="nucleotide sequence ID" value="NZ_JAJCIQ010000001.1"/>
</dbReference>
<dbReference type="PANTHER" id="PTHR39321:SF3">
    <property type="entry name" value="PHOSPHOPANTETHEINE ADENYLYLTRANSFERASE"/>
    <property type="match status" value="1"/>
</dbReference>
<dbReference type="NCBIfam" id="TIGR00125">
    <property type="entry name" value="cyt_tran_rel"/>
    <property type="match status" value="1"/>
</dbReference>
<gene>
    <name evidence="10 12" type="primary">nadD</name>
    <name evidence="12" type="ORF">LIZ65_02475</name>
</gene>
<sequence>MRIGIMGGTFDPIHNGHLMLGEYAYRKFDLDEVWFMPNGNPPHKQDVSIRRMTNHRVRMTELAIEDIPYFKLCTYETDRTEKSYTYETMECFHERYPEHEFYFIIGADSLLALDSWKCPQRLLQLVTILAAYRDDMDTPEEMDSRIRYLNRKYHGDIRLLRTPVVSVSSRDIRRRIREGLSYDYLMPDKTAEYIKQYHIYQGE</sequence>
<dbReference type="HAMAP" id="MF_00244">
    <property type="entry name" value="NaMN_adenylyltr"/>
    <property type="match status" value="1"/>
</dbReference>
<dbReference type="SUPFAM" id="SSF52374">
    <property type="entry name" value="Nucleotidylyl transferase"/>
    <property type="match status" value="1"/>
</dbReference>
<dbReference type="EC" id="2.7.7.18" evidence="10"/>
<dbReference type="PANTHER" id="PTHR39321">
    <property type="entry name" value="NICOTINATE-NUCLEOTIDE ADENYLYLTRANSFERASE-RELATED"/>
    <property type="match status" value="1"/>
</dbReference>
<keyword evidence="6 10" id="KW-0547">Nucleotide-binding</keyword>
<evidence type="ECO:0000256" key="5">
    <source>
        <dbReference type="ARBA" id="ARBA00022695"/>
    </source>
</evidence>
<evidence type="ECO:0000256" key="2">
    <source>
        <dbReference type="ARBA" id="ARBA00005019"/>
    </source>
</evidence>
<evidence type="ECO:0000256" key="7">
    <source>
        <dbReference type="ARBA" id="ARBA00022840"/>
    </source>
</evidence>
<dbReference type="InterPro" id="IPR004821">
    <property type="entry name" value="Cyt_trans-like"/>
</dbReference>
<protein>
    <recommendedName>
        <fullName evidence="10">Probable nicotinate-nucleotide adenylyltransferase</fullName>
        <ecNumber evidence="10">2.7.7.18</ecNumber>
    </recommendedName>
    <alternativeName>
        <fullName evidence="10">Deamido-NAD(+) diphosphorylase</fullName>
    </alternativeName>
    <alternativeName>
        <fullName evidence="10">Deamido-NAD(+) pyrophosphorylase</fullName>
    </alternativeName>
    <alternativeName>
        <fullName evidence="10">Nicotinate mononucleotide adenylyltransferase</fullName>
        <shortName evidence="10">NaMN adenylyltransferase</shortName>
    </alternativeName>
</protein>
<dbReference type="NCBIfam" id="TIGR00482">
    <property type="entry name" value="nicotinate (nicotinamide) nucleotide adenylyltransferase"/>
    <property type="match status" value="1"/>
</dbReference>
<evidence type="ECO:0000259" key="11">
    <source>
        <dbReference type="Pfam" id="PF01467"/>
    </source>
</evidence>
<evidence type="ECO:0000256" key="8">
    <source>
        <dbReference type="ARBA" id="ARBA00023027"/>
    </source>
</evidence>
<keyword evidence="7 10" id="KW-0067">ATP-binding</keyword>
<dbReference type="GO" id="GO:0004515">
    <property type="term" value="F:nicotinate-nucleotide adenylyltransferase activity"/>
    <property type="evidence" value="ECO:0007669"/>
    <property type="project" value="UniProtKB-EC"/>
</dbReference>
<accession>A0ABS8DCL4</accession>
<dbReference type="Gene3D" id="3.40.50.620">
    <property type="entry name" value="HUPs"/>
    <property type="match status" value="1"/>
</dbReference>
<comment type="catalytic activity">
    <reaction evidence="9 10">
        <text>nicotinate beta-D-ribonucleotide + ATP + H(+) = deamido-NAD(+) + diphosphate</text>
        <dbReference type="Rhea" id="RHEA:22860"/>
        <dbReference type="ChEBI" id="CHEBI:15378"/>
        <dbReference type="ChEBI" id="CHEBI:30616"/>
        <dbReference type="ChEBI" id="CHEBI:33019"/>
        <dbReference type="ChEBI" id="CHEBI:57502"/>
        <dbReference type="ChEBI" id="CHEBI:58437"/>
        <dbReference type="EC" id="2.7.7.18"/>
    </reaction>
</comment>
<evidence type="ECO:0000256" key="9">
    <source>
        <dbReference type="ARBA" id="ARBA00048721"/>
    </source>
</evidence>
<dbReference type="CDD" id="cd02165">
    <property type="entry name" value="NMNAT"/>
    <property type="match status" value="1"/>
</dbReference>
<comment type="pathway">
    <text evidence="2 10">Cofactor biosynthesis; NAD(+) biosynthesis; deamido-NAD(+) from nicotinate D-ribonucleotide: step 1/1.</text>
</comment>
<evidence type="ECO:0000313" key="12">
    <source>
        <dbReference type="EMBL" id="MCB7386142.1"/>
    </source>
</evidence>
<comment type="function">
    <text evidence="1 10">Catalyzes the reversible adenylation of nicotinate mononucleotide (NaMN) to nicotinic acid adenine dinucleotide (NaAD).</text>
</comment>
<evidence type="ECO:0000256" key="3">
    <source>
        <dbReference type="ARBA" id="ARBA00022642"/>
    </source>
</evidence>
<keyword evidence="13" id="KW-1185">Reference proteome</keyword>
<dbReference type="InterPro" id="IPR005248">
    <property type="entry name" value="NadD/NMNAT"/>
</dbReference>
<reference evidence="12 13" key="1">
    <citation type="submission" date="2021-10" db="EMBL/GenBank/DDBJ databases">
        <title>Collection of gut derived symbiotic bacterial strains cultured from healthy donors.</title>
        <authorList>
            <person name="Lin H."/>
            <person name="Littmann E."/>
            <person name="Kohout C."/>
            <person name="Pamer E.G."/>
        </authorList>
    </citation>
    <scope>NUCLEOTIDE SEQUENCE [LARGE SCALE GENOMIC DNA]</scope>
    <source>
        <strain evidence="12 13">DFI.1.165</strain>
    </source>
</reference>
<dbReference type="EMBL" id="JAJCIS010000001">
    <property type="protein sequence ID" value="MCB7386142.1"/>
    <property type="molecule type" value="Genomic_DNA"/>
</dbReference>
<evidence type="ECO:0000256" key="10">
    <source>
        <dbReference type="HAMAP-Rule" id="MF_00244"/>
    </source>
</evidence>
<evidence type="ECO:0000256" key="6">
    <source>
        <dbReference type="ARBA" id="ARBA00022741"/>
    </source>
</evidence>
<keyword evidence="8 10" id="KW-0520">NAD</keyword>